<feature type="chain" id="PRO_5045811004" evidence="1">
    <location>
        <begin position="27"/>
        <end position="235"/>
    </location>
</feature>
<evidence type="ECO:0000313" key="2">
    <source>
        <dbReference type="EMBL" id="MFC7291175.1"/>
    </source>
</evidence>
<organism evidence="2 3">
    <name type="scientific">Hirschia litorea</name>
    <dbReference type="NCBI Taxonomy" id="1199156"/>
    <lineage>
        <taxon>Bacteria</taxon>
        <taxon>Pseudomonadati</taxon>
        <taxon>Pseudomonadota</taxon>
        <taxon>Alphaproteobacteria</taxon>
        <taxon>Hyphomonadales</taxon>
        <taxon>Hyphomonadaceae</taxon>
        <taxon>Hirschia</taxon>
    </lineage>
</organism>
<keyword evidence="3" id="KW-1185">Reference proteome</keyword>
<protein>
    <submittedName>
        <fullName evidence="2">Uncharacterized protein</fullName>
    </submittedName>
</protein>
<dbReference type="Proteomes" id="UP001596492">
    <property type="component" value="Unassembled WGS sequence"/>
</dbReference>
<sequence>MFSPRARFLSILLPAFGLAMPLSANADPTWPHLFKEAALPKSDATPAKVSYQSEIIQVDDEEWGKLVYQIENSAETGIKVRVETFPTEGDQADIEEELNEDQDGEIWCDDYNEIIGGPVELVSETDSEAIFSFNANADSAEDKQERKILGKTRITVNVDKSLKEITQFKYELTESVKPMMVAKIDTFELVGTCASHENGRPIVTKVATKITGRAMGQSFGQNSLQTFKNFTVSAQ</sequence>
<accession>A0ABW2IJ71</accession>
<name>A0ABW2IJ71_9PROT</name>
<evidence type="ECO:0000313" key="3">
    <source>
        <dbReference type="Proteomes" id="UP001596492"/>
    </source>
</evidence>
<proteinExistence type="predicted"/>
<gene>
    <name evidence="2" type="ORF">ACFQS8_06070</name>
</gene>
<dbReference type="EMBL" id="JBHTBR010000002">
    <property type="protein sequence ID" value="MFC7291175.1"/>
    <property type="molecule type" value="Genomic_DNA"/>
</dbReference>
<evidence type="ECO:0000256" key="1">
    <source>
        <dbReference type="SAM" id="SignalP"/>
    </source>
</evidence>
<dbReference type="RefSeq" id="WP_382166369.1">
    <property type="nucleotide sequence ID" value="NZ_JBHTBR010000002.1"/>
</dbReference>
<feature type="signal peptide" evidence="1">
    <location>
        <begin position="1"/>
        <end position="26"/>
    </location>
</feature>
<comment type="caution">
    <text evidence="2">The sequence shown here is derived from an EMBL/GenBank/DDBJ whole genome shotgun (WGS) entry which is preliminary data.</text>
</comment>
<reference evidence="3" key="1">
    <citation type="journal article" date="2019" name="Int. J. Syst. Evol. Microbiol.">
        <title>The Global Catalogue of Microorganisms (GCM) 10K type strain sequencing project: providing services to taxonomists for standard genome sequencing and annotation.</title>
        <authorList>
            <consortium name="The Broad Institute Genomics Platform"/>
            <consortium name="The Broad Institute Genome Sequencing Center for Infectious Disease"/>
            <person name="Wu L."/>
            <person name="Ma J."/>
        </authorList>
    </citation>
    <scope>NUCLEOTIDE SEQUENCE [LARGE SCALE GENOMIC DNA]</scope>
    <source>
        <strain evidence="3">CCUG 51308</strain>
    </source>
</reference>
<keyword evidence="1" id="KW-0732">Signal</keyword>